<feature type="modified residue" description="N6-(pyridoxal phosphate)lysine" evidence="9">
    <location>
        <position position="224"/>
    </location>
</feature>
<dbReference type="UniPathway" id="UPA00031">
    <property type="reaction ID" value="UER00012"/>
</dbReference>
<sequence length="370" mass="42361">MMREGEKMIQFLVRPEVKNLVPYTVQQKEKENMIILDGNESPYPLPYELREEMAQKFIKLELNRYPDASCYALRQKIADYLGKGVSPEQILLGNGSDEVLQFLVQTFVRPGDRVLALAPTFSMYKIFTELSGGVYVSLHLNSDGSLDLEQFWKAVKITYPRMVFFCSPNNPTGTRIPLETIGEIAERFEGILVVDEAYGEFCQGSMISMLDKYPNLAVTRTFSKAFGLAGVRLGYLVANRDFIREVSKVVPPYHLNSISQMVGETILENYSLIEKRVREIIKERERLRAVLKSYAGWQVFPSEANFLFLRGLEVPALAEEFERAAIKVRKFRSPLKDAIRITVGTPEENDQVIRVIKTFKERRRANGTEM</sequence>
<comment type="subunit">
    <text evidence="3 9">Homodimer.</text>
</comment>
<dbReference type="EMBL" id="CP016379">
    <property type="protein sequence ID" value="AZR74031.1"/>
    <property type="molecule type" value="Genomic_DNA"/>
</dbReference>
<protein>
    <recommendedName>
        <fullName evidence="9">Histidinol-phosphate aminotransferase</fullName>
        <ecNumber evidence="9">2.6.1.9</ecNumber>
    </recommendedName>
    <alternativeName>
        <fullName evidence="9">Imidazole acetol-phosphate transaminase</fullName>
    </alternativeName>
</protein>
<dbReference type="InterPro" id="IPR015421">
    <property type="entry name" value="PyrdxlP-dep_Trfase_major"/>
</dbReference>
<comment type="similarity">
    <text evidence="2 9">Belongs to the class-II pyridoxal-phosphate-dependent aminotransferase family. Histidinol-phosphate aminotransferase subfamily.</text>
</comment>
<comment type="pathway">
    <text evidence="9">Amino-acid biosynthesis; L-histidine biosynthesis; L-histidine from 5-phospho-alpha-D-ribose 1-diphosphate: step 7/9.</text>
</comment>
<feature type="domain" description="Aminotransferase class I/classII large" evidence="10">
    <location>
        <begin position="32"/>
        <end position="356"/>
    </location>
</feature>
<keyword evidence="4 9" id="KW-0032">Aminotransferase</keyword>
<evidence type="ECO:0000256" key="4">
    <source>
        <dbReference type="ARBA" id="ARBA00022576"/>
    </source>
</evidence>
<dbReference type="CDD" id="cd00609">
    <property type="entry name" value="AAT_like"/>
    <property type="match status" value="1"/>
</dbReference>
<dbReference type="Pfam" id="PF00155">
    <property type="entry name" value="Aminotran_1_2"/>
    <property type="match status" value="1"/>
</dbReference>
<evidence type="ECO:0000256" key="1">
    <source>
        <dbReference type="ARBA" id="ARBA00001933"/>
    </source>
</evidence>
<accession>A0A3Q9HS16</accession>
<dbReference type="InterPro" id="IPR005861">
    <property type="entry name" value="HisP_aminotrans"/>
</dbReference>
<dbReference type="InterPro" id="IPR004839">
    <property type="entry name" value="Aminotransferase_I/II_large"/>
</dbReference>
<keyword evidence="8 9" id="KW-0368">Histidine biosynthesis</keyword>
<dbReference type="Proteomes" id="UP000267250">
    <property type="component" value="Chromosome"/>
</dbReference>
<dbReference type="EC" id="2.6.1.9" evidence="9"/>
<evidence type="ECO:0000313" key="12">
    <source>
        <dbReference type="Proteomes" id="UP000267250"/>
    </source>
</evidence>
<evidence type="ECO:0000256" key="9">
    <source>
        <dbReference type="HAMAP-Rule" id="MF_01023"/>
    </source>
</evidence>
<dbReference type="GO" id="GO:0000105">
    <property type="term" value="P:L-histidine biosynthetic process"/>
    <property type="evidence" value="ECO:0007669"/>
    <property type="project" value="UniProtKB-UniRule"/>
</dbReference>
<dbReference type="HAMAP" id="MF_01023">
    <property type="entry name" value="HisC_aminotrans_2"/>
    <property type="match status" value="1"/>
</dbReference>
<dbReference type="InterPro" id="IPR001917">
    <property type="entry name" value="Aminotrans_II_pyridoxalP_BS"/>
</dbReference>
<dbReference type="Gene3D" id="3.40.640.10">
    <property type="entry name" value="Type I PLP-dependent aspartate aminotransferase-like (Major domain)"/>
    <property type="match status" value="1"/>
</dbReference>
<dbReference type="NCBIfam" id="TIGR01141">
    <property type="entry name" value="hisC"/>
    <property type="match status" value="1"/>
</dbReference>
<dbReference type="PROSITE" id="PS00599">
    <property type="entry name" value="AA_TRANSFER_CLASS_2"/>
    <property type="match status" value="1"/>
</dbReference>
<comment type="catalytic activity">
    <reaction evidence="9">
        <text>L-histidinol phosphate + 2-oxoglutarate = 3-(imidazol-4-yl)-2-oxopropyl phosphate + L-glutamate</text>
        <dbReference type="Rhea" id="RHEA:23744"/>
        <dbReference type="ChEBI" id="CHEBI:16810"/>
        <dbReference type="ChEBI" id="CHEBI:29985"/>
        <dbReference type="ChEBI" id="CHEBI:57766"/>
        <dbReference type="ChEBI" id="CHEBI:57980"/>
        <dbReference type="EC" id="2.6.1.9"/>
    </reaction>
</comment>
<evidence type="ECO:0000256" key="3">
    <source>
        <dbReference type="ARBA" id="ARBA00011738"/>
    </source>
</evidence>
<dbReference type="PANTHER" id="PTHR42885:SF2">
    <property type="entry name" value="HISTIDINOL-PHOSPHATE AMINOTRANSFERASE"/>
    <property type="match status" value="1"/>
</dbReference>
<keyword evidence="5 9" id="KW-0028">Amino-acid biosynthesis</keyword>
<dbReference type="Gene3D" id="3.90.1150.10">
    <property type="entry name" value="Aspartate Aminotransferase, domain 1"/>
    <property type="match status" value="1"/>
</dbReference>
<evidence type="ECO:0000259" key="10">
    <source>
        <dbReference type="Pfam" id="PF00155"/>
    </source>
</evidence>
<evidence type="ECO:0000256" key="5">
    <source>
        <dbReference type="ARBA" id="ARBA00022605"/>
    </source>
</evidence>
<evidence type="ECO:0000256" key="8">
    <source>
        <dbReference type="ARBA" id="ARBA00023102"/>
    </source>
</evidence>
<dbReference type="SUPFAM" id="SSF53383">
    <property type="entry name" value="PLP-dependent transferases"/>
    <property type="match status" value="1"/>
</dbReference>
<dbReference type="InterPro" id="IPR015422">
    <property type="entry name" value="PyrdxlP-dep_Trfase_small"/>
</dbReference>
<keyword evidence="6 9" id="KW-0808">Transferase</keyword>
<keyword evidence="7 9" id="KW-0663">Pyridoxal phosphate</keyword>
<organism evidence="11 12">
    <name type="scientific">Anoxybacter fermentans</name>
    <dbReference type="NCBI Taxonomy" id="1323375"/>
    <lineage>
        <taxon>Bacteria</taxon>
        <taxon>Bacillati</taxon>
        <taxon>Bacillota</taxon>
        <taxon>Clostridia</taxon>
        <taxon>Halanaerobiales</taxon>
        <taxon>Anoxybacter</taxon>
    </lineage>
</organism>
<reference evidence="11 12" key="1">
    <citation type="submission" date="2016-07" db="EMBL/GenBank/DDBJ databases">
        <title>Genome and transcriptome analysis of iron-reducing fermentative bacteria Anoxybacter fermentans.</title>
        <authorList>
            <person name="Zeng X."/>
            <person name="Shao Z."/>
        </authorList>
    </citation>
    <scope>NUCLEOTIDE SEQUENCE [LARGE SCALE GENOMIC DNA]</scope>
    <source>
        <strain evidence="11 12">DY22613</strain>
    </source>
</reference>
<evidence type="ECO:0000313" key="11">
    <source>
        <dbReference type="EMBL" id="AZR74031.1"/>
    </source>
</evidence>
<dbReference type="InterPro" id="IPR015424">
    <property type="entry name" value="PyrdxlP-dep_Trfase"/>
</dbReference>
<comment type="cofactor">
    <cofactor evidence="1 9">
        <name>pyridoxal 5'-phosphate</name>
        <dbReference type="ChEBI" id="CHEBI:597326"/>
    </cofactor>
</comment>
<evidence type="ECO:0000256" key="6">
    <source>
        <dbReference type="ARBA" id="ARBA00022679"/>
    </source>
</evidence>
<keyword evidence="12" id="KW-1185">Reference proteome</keyword>
<dbReference type="GO" id="GO:0030170">
    <property type="term" value="F:pyridoxal phosphate binding"/>
    <property type="evidence" value="ECO:0007669"/>
    <property type="project" value="InterPro"/>
</dbReference>
<evidence type="ECO:0000256" key="2">
    <source>
        <dbReference type="ARBA" id="ARBA00007970"/>
    </source>
</evidence>
<dbReference type="AlphaFoldDB" id="A0A3Q9HS16"/>
<evidence type="ECO:0000256" key="7">
    <source>
        <dbReference type="ARBA" id="ARBA00022898"/>
    </source>
</evidence>
<dbReference type="GO" id="GO:0004400">
    <property type="term" value="F:histidinol-phosphate transaminase activity"/>
    <property type="evidence" value="ECO:0007669"/>
    <property type="project" value="UniProtKB-UniRule"/>
</dbReference>
<name>A0A3Q9HS16_9FIRM</name>
<proteinExistence type="inferred from homology"/>
<dbReference type="KEGG" id="aft:BBF96_11880"/>
<gene>
    <name evidence="9" type="primary">hisC</name>
    <name evidence="11" type="ORF">BBF96_11880</name>
</gene>
<dbReference type="PANTHER" id="PTHR42885">
    <property type="entry name" value="HISTIDINOL-PHOSPHATE AMINOTRANSFERASE-RELATED"/>
    <property type="match status" value="1"/>
</dbReference>